<protein>
    <submittedName>
        <fullName evidence="1">Uncharacterized protein</fullName>
    </submittedName>
</protein>
<name>K3ZCK8_SETIT</name>
<reference evidence="1" key="2">
    <citation type="submission" date="2018-08" db="UniProtKB">
        <authorList>
            <consortium name="EnsemblPlants"/>
        </authorList>
    </citation>
    <scope>IDENTIFICATION</scope>
    <source>
        <strain evidence="1">Yugu1</strain>
    </source>
</reference>
<reference evidence="2" key="1">
    <citation type="journal article" date="2012" name="Nat. Biotechnol.">
        <title>Reference genome sequence of the model plant Setaria.</title>
        <authorList>
            <person name="Bennetzen J.L."/>
            <person name="Schmutz J."/>
            <person name="Wang H."/>
            <person name="Percifield R."/>
            <person name="Hawkins J."/>
            <person name="Pontaroli A.C."/>
            <person name="Estep M."/>
            <person name="Feng L."/>
            <person name="Vaughn J.N."/>
            <person name="Grimwood J."/>
            <person name="Jenkins J."/>
            <person name="Barry K."/>
            <person name="Lindquist E."/>
            <person name="Hellsten U."/>
            <person name="Deshpande S."/>
            <person name="Wang X."/>
            <person name="Wu X."/>
            <person name="Mitros T."/>
            <person name="Triplett J."/>
            <person name="Yang X."/>
            <person name="Ye C.Y."/>
            <person name="Mauro-Herrera M."/>
            <person name="Wang L."/>
            <person name="Li P."/>
            <person name="Sharma M."/>
            <person name="Sharma R."/>
            <person name="Ronald P.C."/>
            <person name="Panaud O."/>
            <person name="Kellogg E.A."/>
            <person name="Brutnell T.P."/>
            <person name="Doust A.N."/>
            <person name="Tuskan G.A."/>
            <person name="Rokhsar D."/>
            <person name="Devos K.M."/>
        </authorList>
    </citation>
    <scope>NUCLEOTIDE SEQUENCE [LARGE SCALE GENOMIC DNA]</scope>
    <source>
        <strain evidence="2">cv. Yugu1</strain>
    </source>
</reference>
<proteinExistence type="predicted"/>
<dbReference type="PANTHER" id="PTHR32387">
    <property type="entry name" value="WU:FJ29H11"/>
    <property type="match status" value="1"/>
</dbReference>
<dbReference type="eggNOG" id="ENOG502QXH2">
    <property type="taxonomic scope" value="Eukaryota"/>
</dbReference>
<dbReference type="STRING" id="4555.K3ZCK8"/>
<dbReference type="PANTHER" id="PTHR32387:SF9">
    <property type="entry name" value="RING-TYPE DOMAIN-CONTAINING PROTEIN"/>
    <property type="match status" value="1"/>
</dbReference>
<dbReference type="HOGENOM" id="CLU_287199_0_0_1"/>
<dbReference type="InterPro" id="IPR052957">
    <property type="entry name" value="Auxin_embryo_med"/>
</dbReference>
<dbReference type="EnsemblPlants" id="KQL16421">
    <property type="protein sequence ID" value="KQL16421"/>
    <property type="gene ID" value="SETIT_024283mg"/>
</dbReference>
<dbReference type="Proteomes" id="UP000004995">
    <property type="component" value="Unassembled WGS sequence"/>
</dbReference>
<dbReference type="EMBL" id="AGNK02001971">
    <property type="status" value="NOT_ANNOTATED_CDS"/>
    <property type="molecule type" value="Genomic_DNA"/>
</dbReference>
<accession>K3ZCK8</accession>
<dbReference type="Gramene" id="KQL16421">
    <property type="protein sequence ID" value="KQL16421"/>
    <property type="gene ID" value="SETIT_024283mg"/>
</dbReference>
<organism evidence="1 2">
    <name type="scientific">Setaria italica</name>
    <name type="common">Foxtail millet</name>
    <name type="synonym">Panicum italicum</name>
    <dbReference type="NCBI Taxonomy" id="4555"/>
    <lineage>
        <taxon>Eukaryota</taxon>
        <taxon>Viridiplantae</taxon>
        <taxon>Streptophyta</taxon>
        <taxon>Embryophyta</taxon>
        <taxon>Tracheophyta</taxon>
        <taxon>Spermatophyta</taxon>
        <taxon>Magnoliopsida</taxon>
        <taxon>Liliopsida</taxon>
        <taxon>Poales</taxon>
        <taxon>Poaceae</taxon>
        <taxon>PACMAD clade</taxon>
        <taxon>Panicoideae</taxon>
        <taxon>Panicodae</taxon>
        <taxon>Paniceae</taxon>
        <taxon>Cenchrinae</taxon>
        <taxon>Setaria</taxon>
    </lineage>
</organism>
<sequence>MGSTSTFSAAAMAEAREHVEQIRQERFFIGREERNPLAEDIHQAVTYLSEELYSKDVHFLMKLIQTDKILAVKKKLSSTHPEILLFLSKIRQLSVREMDNDPKASRSQISISSEVDYKTRKDIDAKSYTLHLAMQENSKGQEEECTYYMWKQKFVVKPENIVNLCHVMPVIDNFGQVIKSRNLLLVPADGSKWVTLIGTNPWRLQKYVELSADYSSSGRYAGNCTSEGQLIAFLRTYAQAADIPFIHPPNSSIPAVSSPLAMENALLLLQWIRNLRSSNVLPKKFLNCIKNEKWLKTSVGYNSPSRTFLSSPGWGSKQQIQFVFANLPIIYEEFYANRIGVYKEELRIMGVQFEFANASVHIGNQPLSMENAILLLQWIRDLKLRSVQLPRNELSRIRNGKWLKTSIGCNAPSRSFMLSAEWANLRLVISQLANVPLVDHEFYKNTISSYKEELGSIGVQFEFSYTSMDMATTPLTMENAILLLQCISSLRLRCTQLPQKFLSFISKGKMLSAEWEKFPQIQSILADVPIIDQDFYGNKISAYKEVLRVIGVQFESTDAAVHICNHLMSIPSKTFSRANMFALLQSIRFLNESNKTPTYLIEQMRNGCWLKTCLHSRSLVNSILFSSKWQDASVISILPFIDRVFYGVDIADFKSELKLFGVVDFKQNFQLVVDNLRFSEDIITPGATILMLKCIWYAKESLDFIERLKDIRWLKTDVGFKLLCLLNVVEKVPLIDLEFYGPEIRLYMEELSKTGLIAGLKEASKRIVHDVTKLVHTCSLTNERALAMLECYRDLVTKHGKVPTHLANFMHRERWLHTSFGFRSPKEAILFSSAWEPIASVSSLPFIYGTNTQNELIAFGSKVGLEQGAAFVISGLNIPHDASAVTPEAIISLLKCIRSWRKNGTALPQSFKSAINVKWVKTTAGYRNPNGCILFESVCSSHAIGVALNASAGCALMAQHLQGLSNVDKISSIYSYLEACRWKPRYTSDDWIWIPHEADEGAWVNPASCVLYDRNSLFGSQLHVLVKWYNSKLLRYFNTIFGVKHHPTVSDYCKLWSVCRTALAQKDCAAFWKFFGKNWSTDMGKFISGCITKVPVCSGDQILLLEKQDVFILDDLLLEDLFKKQAQQPLFVWYPSASLPCLSPTKLNDIYSSIGIQNISKAVARGASEGLKIEHVTIVHKGTMIKPGLLRIRHELVSGLTNVVVYERSMPLTVSYQVGLSSGRNMVVTSARFFCWEREDSRLDVTKTEVTGLVTNSVKMEHAACFAEEISKGLLFENADHVPALAELVRTGFLLDFDVPAVEILLKLKNLRLFEKDEQFLLPYTDMLRANRSCGSSYV</sequence>
<evidence type="ECO:0000313" key="1">
    <source>
        <dbReference type="EnsemblPlants" id="KQL16421"/>
    </source>
</evidence>
<dbReference type="InParanoid" id="K3ZCK8"/>
<evidence type="ECO:0000313" key="2">
    <source>
        <dbReference type="Proteomes" id="UP000004995"/>
    </source>
</evidence>
<dbReference type="OMA" id="CMKHERW"/>
<keyword evidence="2" id="KW-1185">Reference proteome</keyword>